<feature type="coiled-coil region" evidence="1">
    <location>
        <begin position="185"/>
        <end position="217"/>
    </location>
</feature>
<accession>A0A2V2V3Z7</accession>
<evidence type="ECO:0000256" key="1">
    <source>
        <dbReference type="SAM" id="Coils"/>
    </source>
</evidence>
<dbReference type="EMBL" id="PRFA01000044">
    <property type="protein sequence ID" value="PWU91275.1"/>
    <property type="molecule type" value="Genomic_DNA"/>
</dbReference>
<dbReference type="VEuPathDB" id="TriTrypDB:BCY84_21634"/>
<dbReference type="VEuPathDB" id="TriTrypDB:TCDM_10137"/>
<dbReference type="VEuPathDB" id="TriTrypDB:TcYC6_0106940"/>
<dbReference type="Proteomes" id="UP000246121">
    <property type="component" value="Unassembled WGS sequence"/>
</dbReference>
<organism evidence="3 4">
    <name type="scientific">Trypanosoma cruzi</name>
    <dbReference type="NCBI Taxonomy" id="5693"/>
    <lineage>
        <taxon>Eukaryota</taxon>
        <taxon>Discoba</taxon>
        <taxon>Euglenozoa</taxon>
        <taxon>Kinetoplastea</taxon>
        <taxon>Metakinetoplastina</taxon>
        <taxon>Trypanosomatida</taxon>
        <taxon>Trypanosomatidae</taxon>
        <taxon>Trypanosoma</taxon>
        <taxon>Schizotrypanum</taxon>
    </lineage>
</organism>
<reference evidence="3 4" key="1">
    <citation type="journal article" date="2018" name="Microb. Genom.">
        <title>Expanding an expanded genome: long-read sequencing of Trypanosoma cruzi.</title>
        <authorList>
            <person name="Berna L."/>
            <person name="Rodriguez M."/>
            <person name="Chiribao M.L."/>
            <person name="Parodi-Talice A."/>
            <person name="Pita S."/>
            <person name="Rijo G."/>
            <person name="Alvarez-Valin F."/>
            <person name="Robello C."/>
        </authorList>
    </citation>
    <scope>NUCLEOTIDE SEQUENCE [LARGE SCALE GENOMIC DNA]</scope>
    <source>
        <strain evidence="3 4">Dm28c</strain>
    </source>
</reference>
<feature type="compositionally biased region" description="Basic and acidic residues" evidence="2">
    <location>
        <begin position="530"/>
        <end position="546"/>
    </location>
</feature>
<comment type="caution">
    <text evidence="3">The sequence shown here is derived from an EMBL/GenBank/DDBJ whole genome shotgun (WGS) entry which is preliminary data.</text>
</comment>
<dbReference type="VEuPathDB" id="TriTrypDB:TcCL_ESM06140"/>
<sequence length="673" mass="75065">MVTLAQLLFSWRGARKRLSTDTPQEDGDTTLSPCLPKADSFAGYLPFWRLLLCAPELPDKDRQAFSFRKKGAADASSSGALSNLRSGAELSNAPTPVVSSGKGGSLAITRSVFAGTLQRSEHVDKDVALQLGSLIPASDGATSSARWTVTDTRRMNTNPEAALGVSFSTISSSLPVDSFPDRKKLKQTKAEQMKLEARQKKELQRDEEALLEEEQRRLSALSPDATSHVLSSPSQPVAFGRDVLAYHEAEPEEDVDICGLVNSLGISEEETEDDSSFIEGDDAIDIQDMNFLYAYYRRRDKTLVSSVQEGTVVDTSAVVASEITNQRRARCYELNSRKYIERVVLAQRSQQKIALLWLLAESMRHAWKLYFRLAQLYVNYVPLYLQAAGVTMGNEDDNDLMDITKNRYYAYFSSGTFDYEYYTYEFIHKWETLFGNVQNYLFDGGTGSVGSVGFAATLLHSMELFERQHELQVGVREVEQWLHLCWKRMNTAAVLMSSPIPTVTTTNTVTMTSSSSISDSSTPDTAAGMQHDDTANGDETTEHNRKECEQQLVLTNPVDATLTSVNMRRDAMTHVPIDWWGAQDEDVRAHVSWNRKKRKLLQICLGRAALRQTVPAEGPDNIASSPKGTSPQLQAWMPGALEPIMEDNGDEETQPYRVVNVGCFGFSFFSRWD</sequence>
<dbReference type="VEuPathDB" id="TriTrypDB:TcBrA4_0033740"/>
<dbReference type="VEuPathDB" id="TriTrypDB:TcCLB.510007.50"/>
<dbReference type="VEuPathDB" id="TriTrypDB:TcCLB.507277.20"/>
<feature type="region of interest" description="Disordered" evidence="2">
    <location>
        <begin position="512"/>
        <end position="546"/>
    </location>
</feature>
<dbReference type="VEuPathDB" id="TriTrypDB:TCSYLVIO_002953"/>
<dbReference type="VEuPathDB" id="TriTrypDB:C4B63_44g183"/>
<evidence type="ECO:0000313" key="4">
    <source>
        <dbReference type="Proteomes" id="UP000246121"/>
    </source>
</evidence>
<keyword evidence="1" id="KW-0175">Coiled coil</keyword>
<evidence type="ECO:0000256" key="2">
    <source>
        <dbReference type="SAM" id="MobiDB-lite"/>
    </source>
</evidence>
<dbReference type="VEuPathDB" id="TriTrypDB:Tc_MARK_1661"/>
<protein>
    <submittedName>
        <fullName evidence="3">Uncharacterized protein</fullName>
    </submittedName>
</protein>
<dbReference type="VEuPathDB" id="TriTrypDB:TcG_01414"/>
<proteinExistence type="predicted"/>
<name>A0A2V2V3Z7_TRYCR</name>
<evidence type="ECO:0000313" key="3">
    <source>
        <dbReference type="EMBL" id="PWU91275.1"/>
    </source>
</evidence>
<feature type="compositionally biased region" description="Low complexity" evidence="2">
    <location>
        <begin position="512"/>
        <end position="525"/>
    </location>
</feature>
<dbReference type="AlphaFoldDB" id="A0A2V2V3Z7"/>
<gene>
    <name evidence="3" type="ORF">C4B63_44g183</name>
</gene>
<dbReference type="VEuPathDB" id="TriTrypDB:C3747_81g17"/>